<proteinExistence type="predicted"/>
<accession>A0ABP1DWN0</accession>
<name>A0ABP1DWN0_9APHY</name>
<keyword evidence="2" id="KW-1185">Reference proteome</keyword>
<dbReference type="Proteomes" id="UP001497453">
    <property type="component" value="Chromosome 6"/>
</dbReference>
<evidence type="ECO:0000313" key="1">
    <source>
        <dbReference type="EMBL" id="CAL1711503.1"/>
    </source>
</evidence>
<protein>
    <submittedName>
        <fullName evidence="1">Uncharacterized protein</fullName>
    </submittedName>
</protein>
<sequence length="88" mass="9626">MTESLHFLRRVTGGAVSSGRPAPSANPPMYASSIKATGELQYSSRLFLVEVQGDESRVELALLRRRDRLAKLAVIVNLICVQAVQTDL</sequence>
<reference evidence="2" key="1">
    <citation type="submission" date="2024-04" db="EMBL/GenBank/DDBJ databases">
        <authorList>
            <person name="Shaw F."/>
            <person name="Minotto A."/>
        </authorList>
    </citation>
    <scope>NUCLEOTIDE SEQUENCE [LARGE SCALE GENOMIC DNA]</scope>
</reference>
<organism evidence="1 2">
    <name type="scientific">Somion occarium</name>
    <dbReference type="NCBI Taxonomy" id="3059160"/>
    <lineage>
        <taxon>Eukaryota</taxon>
        <taxon>Fungi</taxon>
        <taxon>Dikarya</taxon>
        <taxon>Basidiomycota</taxon>
        <taxon>Agaricomycotina</taxon>
        <taxon>Agaricomycetes</taxon>
        <taxon>Polyporales</taxon>
        <taxon>Cerrenaceae</taxon>
        <taxon>Somion</taxon>
    </lineage>
</organism>
<gene>
    <name evidence="1" type="ORF">GFSPODELE1_LOCUS8368</name>
</gene>
<evidence type="ECO:0000313" key="2">
    <source>
        <dbReference type="Proteomes" id="UP001497453"/>
    </source>
</evidence>
<dbReference type="EMBL" id="OZ037949">
    <property type="protein sequence ID" value="CAL1711503.1"/>
    <property type="molecule type" value="Genomic_DNA"/>
</dbReference>